<proteinExistence type="predicted"/>
<name>A0ABT9P5T2_9ACTN</name>
<reference evidence="1 2" key="1">
    <citation type="submission" date="2023-07" db="EMBL/GenBank/DDBJ databases">
        <title>Sequencing the genomes of 1000 actinobacteria strains.</title>
        <authorList>
            <person name="Klenk H.-P."/>
        </authorList>
    </citation>
    <scope>NUCLEOTIDE SEQUENCE [LARGE SCALE GENOMIC DNA]</scope>
    <source>
        <strain evidence="1 2">DSM 44388</strain>
    </source>
</reference>
<evidence type="ECO:0000313" key="2">
    <source>
        <dbReference type="Proteomes" id="UP001235712"/>
    </source>
</evidence>
<keyword evidence="2" id="KW-1185">Reference proteome</keyword>
<protein>
    <submittedName>
        <fullName evidence="1">Uncharacterized protein</fullName>
    </submittedName>
</protein>
<dbReference type="Proteomes" id="UP001235712">
    <property type="component" value="Unassembled WGS sequence"/>
</dbReference>
<dbReference type="RefSeq" id="WP_307244785.1">
    <property type="nucleotide sequence ID" value="NZ_JAUSQZ010000001.1"/>
</dbReference>
<evidence type="ECO:0000313" key="1">
    <source>
        <dbReference type="EMBL" id="MDP9828027.1"/>
    </source>
</evidence>
<comment type="caution">
    <text evidence="1">The sequence shown here is derived from an EMBL/GenBank/DDBJ whole genome shotgun (WGS) entry which is preliminary data.</text>
</comment>
<gene>
    <name evidence="1" type="ORF">J2S57_003776</name>
</gene>
<organism evidence="1 2">
    <name type="scientific">Kineosporia succinea</name>
    <dbReference type="NCBI Taxonomy" id="84632"/>
    <lineage>
        <taxon>Bacteria</taxon>
        <taxon>Bacillati</taxon>
        <taxon>Actinomycetota</taxon>
        <taxon>Actinomycetes</taxon>
        <taxon>Kineosporiales</taxon>
        <taxon>Kineosporiaceae</taxon>
        <taxon>Kineosporia</taxon>
    </lineage>
</organism>
<sequence length="103" mass="11458">MIEEISNVVARLRDETKPSPVDLPDDVDPAVGRRRARHALTAVVEVLEQHPADDMGRCKRCRRRAICPAGELVRQYVLGWMVTGGLADRREGDPAAVSTRRLS</sequence>
<accession>A0ABT9P5T2</accession>
<dbReference type="EMBL" id="JAUSQZ010000001">
    <property type="protein sequence ID" value="MDP9828027.1"/>
    <property type="molecule type" value="Genomic_DNA"/>
</dbReference>